<feature type="compositionally biased region" description="Pro residues" evidence="1">
    <location>
        <begin position="289"/>
        <end position="299"/>
    </location>
</feature>
<accession>A0A2S6BRV8</accession>
<evidence type="ECO:0000256" key="1">
    <source>
        <dbReference type="SAM" id="MobiDB-lite"/>
    </source>
</evidence>
<feature type="compositionally biased region" description="Polar residues" evidence="1">
    <location>
        <begin position="15"/>
        <end position="25"/>
    </location>
</feature>
<proteinExistence type="predicted"/>
<comment type="caution">
    <text evidence="2">The sequence shown here is derived from an EMBL/GenBank/DDBJ whole genome shotgun (WGS) entry which is preliminary data.</text>
</comment>
<feature type="region of interest" description="Disordered" evidence="1">
    <location>
        <begin position="1"/>
        <end position="67"/>
    </location>
</feature>
<reference evidence="3" key="1">
    <citation type="journal article" date="2017" name="bioRxiv">
        <title>Conservation of a gene cluster reveals novel cercosporin biosynthetic mechanisms and extends production to the genus Colletotrichum.</title>
        <authorList>
            <person name="de Jonge R."/>
            <person name="Ebert M.K."/>
            <person name="Huitt-Roehl C.R."/>
            <person name="Pal P."/>
            <person name="Suttle J.C."/>
            <person name="Spanner R.E."/>
            <person name="Neubauer J.D."/>
            <person name="Jurick W.M.II."/>
            <person name="Stott K.A."/>
            <person name="Secor G.A."/>
            <person name="Thomma B.P.H.J."/>
            <person name="Van de Peer Y."/>
            <person name="Townsend C.A."/>
            <person name="Bolton M.D."/>
        </authorList>
    </citation>
    <scope>NUCLEOTIDE SEQUENCE [LARGE SCALE GENOMIC DNA]</scope>
    <source>
        <strain evidence="3">CBS538.71</strain>
    </source>
</reference>
<protein>
    <submittedName>
        <fullName evidence="2">Uncharacterized protein</fullName>
    </submittedName>
</protein>
<feature type="region of interest" description="Disordered" evidence="1">
    <location>
        <begin position="275"/>
        <end position="304"/>
    </location>
</feature>
<dbReference type="EMBL" id="PNEN01001790">
    <property type="protein sequence ID" value="PPJ50227.1"/>
    <property type="molecule type" value="Genomic_DNA"/>
</dbReference>
<gene>
    <name evidence="2" type="ORF">CBER1_07208</name>
</gene>
<feature type="region of interest" description="Disordered" evidence="1">
    <location>
        <begin position="358"/>
        <end position="399"/>
    </location>
</feature>
<keyword evidence="3" id="KW-1185">Reference proteome</keyword>
<evidence type="ECO:0000313" key="3">
    <source>
        <dbReference type="Proteomes" id="UP000237631"/>
    </source>
</evidence>
<feature type="compositionally biased region" description="Basic and acidic residues" evidence="1">
    <location>
        <begin position="31"/>
        <end position="44"/>
    </location>
</feature>
<evidence type="ECO:0000313" key="2">
    <source>
        <dbReference type="EMBL" id="PPJ50227.1"/>
    </source>
</evidence>
<feature type="compositionally biased region" description="Basic and acidic residues" evidence="1">
    <location>
        <begin position="368"/>
        <end position="393"/>
    </location>
</feature>
<dbReference type="Proteomes" id="UP000237631">
    <property type="component" value="Unassembled WGS sequence"/>
</dbReference>
<dbReference type="OrthoDB" id="3644863at2759"/>
<organism evidence="2 3">
    <name type="scientific">Cercospora berteroae</name>
    <dbReference type="NCBI Taxonomy" id="357750"/>
    <lineage>
        <taxon>Eukaryota</taxon>
        <taxon>Fungi</taxon>
        <taxon>Dikarya</taxon>
        <taxon>Ascomycota</taxon>
        <taxon>Pezizomycotina</taxon>
        <taxon>Dothideomycetes</taxon>
        <taxon>Dothideomycetidae</taxon>
        <taxon>Mycosphaerellales</taxon>
        <taxon>Mycosphaerellaceae</taxon>
        <taxon>Cercospora</taxon>
    </lineage>
</organism>
<dbReference type="AlphaFoldDB" id="A0A2S6BRV8"/>
<sequence>MRGTQELPFVIGSSPVAQTNTNEQPVPQPDIDDRSLENRLEHARANSSSPPAPIPPAPNNNTNRPRSLAPRQKTIAGYYVFVSDIGQVYGQDIKQRFLRLSQVQQAGDLDPETYLDRVVALLHEHPEFMLRLNEFLPDGWRLQHINVNGREGFRVQRPFVLDPRYDNFNQFYGVQGANTQREVSGMQVTVHEEQQAPAMGTWGGITAQLPTTYENAGNQNAASMPNPLAPRPFEVPARTAHDEQGAGPSRATGGEIILHRMDRNDELVAISKTTSTAPRARKRTGSLFPPTPAAAPEPAPEPEESLADLVRQIRALVPNVARSGWLQPIINQSKLRKTPLDERKQLLRETLARLADPAQRVLATTKNKRPEARRSEKRKERDAAGGKVKKEGEQGEWTEQGAREYGATCSAQWCSNVLLPEEEEVGLCEDCLDEVQEGDEGSQCGSDIELG</sequence>
<name>A0A2S6BRV8_9PEZI</name>